<comment type="caution">
    <text evidence="3">The sequence shown here is derived from an EMBL/GenBank/DDBJ whole genome shotgun (WGS) entry which is preliminary data.</text>
</comment>
<feature type="region of interest" description="Disordered" evidence="1">
    <location>
        <begin position="1"/>
        <end position="24"/>
    </location>
</feature>
<dbReference type="EMBL" id="JBHUHQ010000014">
    <property type="protein sequence ID" value="MFD2044285.1"/>
    <property type="molecule type" value="Genomic_DNA"/>
</dbReference>
<gene>
    <name evidence="3" type="ORF">ACFSJF_08420</name>
</gene>
<evidence type="ECO:0008006" key="5">
    <source>
        <dbReference type="Google" id="ProtNLM"/>
    </source>
</evidence>
<feature type="transmembrane region" description="Helical" evidence="2">
    <location>
        <begin position="90"/>
        <end position="110"/>
    </location>
</feature>
<dbReference type="Proteomes" id="UP001597383">
    <property type="component" value="Unassembled WGS sequence"/>
</dbReference>
<protein>
    <recommendedName>
        <fullName evidence="5">Yip1 domain-containing protein</fullName>
    </recommendedName>
</protein>
<keyword evidence="2" id="KW-1133">Transmembrane helix</keyword>
<organism evidence="3 4">
    <name type="scientific">Ornithinibacillus salinisoli</name>
    <dbReference type="NCBI Taxonomy" id="1848459"/>
    <lineage>
        <taxon>Bacteria</taxon>
        <taxon>Bacillati</taxon>
        <taxon>Bacillota</taxon>
        <taxon>Bacilli</taxon>
        <taxon>Bacillales</taxon>
        <taxon>Bacillaceae</taxon>
        <taxon>Ornithinibacillus</taxon>
    </lineage>
</organism>
<feature type="transmembrane region" description="Helical" evidence="2">
    <location>
        <begin position="130"/>
        <end position="150"/>
    </location>
</feature>
<name>A0ABW4W0A7_9BACI</name>
<keyword evidence="2" id="KW-0812">Transmembrane</keyword>
<accession>A0ABW4W0A7</accession>
<sequence>MDTNKSGVVEHANSQKKEEGGEKNTPDITYIDFLIQSIKKTDSVLSPESKGYHTYGLINIVVFSVLVMINSLVGRLILVNRYDWDFGSIFNYLSRGISYLIAIAILLAAFKHFANKQGNHYDLNFFMEKLGAMLVVPSILIICSIPLEIIDITIHSWISSLAFTFLYLSVFMISYLFVARNNLQTASLFIIGFYLGYRLIYYIF</sequence>
<evidence type="ECO:0000256" key="1">
    <source>
        <dbReference type="SAM" id="MobiDB-lite"/>
    </source>
</evidence>
<feature type="transmembrane region" description="Helical" evidence="2">
    <location>
        <begin position="183"/>
        <end position="203"/>
    </location>
</feature>
<evidence type="ECO:0000313" key="4">
    <source>
        <dbReference type="Proteomes" id="UP001597383"/>
    </source>
</evidence>
<feature type="transmembrane region" description="Helical" evidence="2">
    <location>
        <begin position="55"/>
        <end position="78"/>
    </location>
</feature>
<keyword evidence="2" id="KW-0472">Membrane</keyword>
<keyword evidence="4" id="KW-1185">Reference proteome</keyword>
<proteinExistence type="predicted"/>
<evidence type="ECO:0000313" key="3">
    <source>
        <dbReference type="EMBL" id="MFD2044285.1"/>
    </source>
</evidence>
<evidence type="ECO:0000256" key="2">
    <source>
        <dbReference type="SAM" id="Phobius"/>
    </source>
</evidence>
<dbReference type="RefSeq" id="WP_377556601.1">
    <property type="nucleotide sequence ID" value="NZ_JBHUHQ010000014.1"/>
</dbReference>
<reference evidence="4" key="1">
    <citation type="journal article" date="2019" name="Int. J. Syst. Evol. Microbiol.">
        <title>The Global Catalogue of Microorganisms (GCM) 10K type strain sequencing project: providing services to taxonomists for standard genome sequencing and annotation.</title>
        <authorList>
            <consortium name="The Broad Institute Genomics Platform"/>
            <consortium name="The Broad Institute Genome Sequencing Center for Infectious Disease"/>
            <person name="Wu L."/>
            <person name="Ma J."/>
        </authorList>
    </citation>
    <scope>NUCLEOTIDE SEQUENCE [LARGE SCALE GENOMIC DNA]</scope>
    <source>
        <strain evidence="4">R28</strain>
    </source>
</reference>
<feature type="compositionally biased region" description="Basic and acidic residues" evidence="1">
    <location>
        <begin position="13"/>
        <end position="24"/>
    </location>
</feature>
<feature type="transmembrane region" description="Helical" evidence="2">
    <location>
        <begin position="157"/>
        <end position="177"/>
    </location>
</feature>